<gene>
    <name evidence="1" type="ORF">MiSe_89880</name>
</gene>
<sequence length="69" mass="7684">MPRDNARKILAAPKASHEDILRAIYWLSMDLTYLINSASTNPAQETSQDIKESQELLERLRARVAGTGG</sequence>
<keyword evidence="2" id="KW-1185">Reference proteome</keyword>
<reference evidence="1" key="1">
    <citation type="submission" date="2019-10" db="EMBL/GenBank/DDBJ databases">
        <title>Draft genome sequece of Microseira wollei NIES-4236.</title>
        <authorList>
            <person name="Yamaguchi H."/>
            <person name="Suzuki S."/>
            <person name="Kawachi M."/>
        </authorList>
    </citation>
    <scope>NUCLEOTIDE SEQUENCE</scope>
    <source>
        <strain evidence="1">NIES-4236</strain>
    </source>
</reference>
<dbReference type="Proteomes" id="UP001050975">
    <property type="component" value="Unassembled WGS sequence"/>
</dbReference>
<dbReference type="AlphaFoldDB" id="A0AAV3XMM3"/>
<comment type="caution">
    <text evidence="1">The sequence shown here is derived from an EMBL/GenBank/DDBJ whole genome shotgun (WGS) entry which is preliminary data.</text>
</comment>
<evidence type="ECO:0000313" key="2">
    <source>
        <dbReference type="Proteomes" id="UP001050975"/>
    </source>
</evidence>
<dbReference type="RefSeq" id="WP_226593720.1">
    <property type="nucleotide sequence ID" value="NZ_BLAY01000299.1"/>
</dbReference>
<evidence type="ECO:0000313" key="1">
    <source>
        <dbReference type="EMBL" id="GET44162.1"/>
    </source>
</evidence>
<proteinExistence type="predicted"/>
<dbReference type="EMBL" id="BLAY01000299">
    <property type="protein sequence ID" value="GET44162.1"/>
    <property type="molecule type" value="Genomic_DNA"/>
</dbReference>
<organism evidence="1 2">
    <name type="scientific">Microseira wollei NIES-4236</name>
    <dbReference type="NCBI Taxonomy" id="2530354"/>
    <lineage>
        <taxon>Bacteria</taxon>
        <taxon>Bacillati</taxon>
        <taxon>Cyanobacteriota</taxon>
        <taxon>Cyanophyceae</taxon>
        <taxon>Oscillatoriophycideae</taxon>
        <taxon>Aerosakkonematales</taxon>
        <taxon>Aerosakkonemataceae</taxon>
        <taxon>Microseira</taxon>
    </lineage>
</organism>
<name>A0AAV3XMM3_9CYAN</name>
<accession>A0AAV3XMM3</accession>
<protein>
    <submittedName>
        <fullName evidence="1">Uncharacterized protein</fullName>
    </submittedName>
</protein>